<name>A0A9N9PF82_9HELO</name>
<dbReference type="PANTHER" id="PTHR31010">
    <property type="entry name" value="RAN-SPECIFIC GTPASE-ACTIVATING PROTEIN 30-RELATED"/>
    <property type="match status" value="1"/>
</dbReference>
<evidence type="ECO:0000313" key="2">
    <source>
        <dbReference type="EMBL" id="CAG8950044.1"/>
    </source>
</evidence>
<feature type="compositionally biased region" description="Low complexity" evidence="1">
    <location>
        <begin position="474"/>
        <end position="488"/>
    </location>
</feature>
<feature type="compositionally biased region" description="Acidic residues" evidence="1">
    <location>
        <begin position="449"/>
        <end position="459"/>
    </location>
</feature>
<feature type="region of interest" description="Disordered" evidence="1">
    <location>
        <begin position="581"/>
        <end position="758"/>
    </location>
</feature>
<dbReference type="OrthoDB" id="512915at2759"/>
<feature type="compositionally biased region" description="Basic and acidic residues" evidence="1">
    <location>
        <begin position="637"/>
        <end position="656"/>
    </location>
</feature>
<feature type="region of interest" description="Disordered" evidence="1">
    <location>
        <begin position="382"/>
        <end position="402"/>
    </location>
</feature>
<proteinExistence type="predicted"/>
<feature type="region of interest" description="Disordered" evidence="1">
    <location>
        <begin position="217"/>
        <end position="238"/>
    </location>
</feature>
<feature type="compositionally biased region" description="Polar residues" evidence="1">
    <location>
        <begin position="736"/>
        <end position="747"/>
    </location>
</feature>
<feature type="compositionally biased region" description="Pro residues" evidence="1">
    <location>
        <begin position="500"/>
        <end position="511"/>
    </location>
</feature>
<feature type="region of interest" description="Disordered" evidence="1">
    <location>
        <begin position="449"/>
        <end position="540"/>
    </location>
</feature>
<dbReference type="GO" id="GO:0005737">
    <property type="term" value="C:cytoplasm"/>
    <property type="evidence" value="ECO:0007669"/>
    <property type="project" value="TreeGrafter"/>
</dbReference>
<feature type="compositionally biased region" description="Polar residues" evidence="1">
    <location>
        <begin position="461"/>
        <end position="473"/>
    </location>
</feature>
<evidence type="ECO:0000256" key="1">
    <source>
        <dbReference type="SAM" id="MobiDB-lite"/>
    </source>
</evidence>
<feature type="compositionally biased region" description="Acidic residues" evidence="1">
    <location>
        <begin position="393"/>
        <end position="402"/>
    </location>
</feature>
<keyword evidence="3" id="KW-1185">Reference proteome</keyword>
<protein>
    <recommendedName>
        <fullName evidence="4">Ran-binding-domain-containing protein</fullName>
    </recommendedName>
</protein>
<dbReference type="Pfam" id="PF05508">
    <property type="entry name" value="Ran-binding"/>
    <property type="match status" value="1"/>
</dbReference>
<accession>A0A9N9PF82</accession>
<dbReference type="Proteomes" id="UP000696280">
    <property type="component" value="Unassembled WGS sequence"/>
</dbReference>
<organism evidence="2 3">
    <name type="scientific">Hymenoscyphus fraxineus</name>
    <dbReference type="NCBI Taxonomy" id="746836"/>
    <lineage>
        <taxon>Eukaryota</taxon>
        <taxon>Fungi</taxon>
        <taxon>Dikarya</taxon>
        <taxon>Ascomycota</taxon>
        <taxon>Pezizomycotina</taxon>
        <taxon>Leotiomycetes</taxon>
        <taxon>Helotiales</taxon>
        <taxon>Helotiaceae</taxon>
        <taxon>Hymenoscyphus</taxon>
    </lineage>
</organism>
<feature type="compositionally biased region" description="Basic residues" evidence="1">
    <location>
        <begin position="706"/>
        <end position="715"/>
    </location>
</feature>
<gene>
    <name evidence="2" type="ORF">HYFRA_00008276</name>
</gene>
<dbReference type="GO" id="GO:0030695">
    <property type="term" value="F:GTPase regulator activity"/>
    <property type="evidence" value="ECO:0007669"/>
    <property type="project" value="TreeGrafter"/>
</dbReference>
<dbReference type="PANTHER" id="PTHR31010:SF2">
    <property type="entry name" value="RAN-SPECIFIC GTPASE-ACTIVATING PROTEIN 30"/>
    <property type="match status" value="1"/>
</dbReference>
<reference evidence="2" key="1">
    <citation type="submission" date="2021-07" db="EMBL/GenBank/DDBJ databases">
        <authorList>
            <person name="Durling M."/>
        </authorList>
    </citation>
    <scope>NUCLEOTIDE SEQUENCE</scope>
</reference>
<feature type="compositionally biased region" description="Basic and acidic residues" evidence="1">
    <location>
        <begin position="611"/>
        <end position="622"/>
    </location>
</feature>
<feature type="compositionally biased region" description="Polar residues" evidence="1">
    <location>
        <begin position="526"/>
        <end position="540"/>
    </location>
</feature>
<evidence type="ECO:0008006" key="4">
    <source>
        <dbReference type="Google" id="ProtNLM"/>
    </source>
</evidence>
<sequence>MDRFLHTITSHAMNYAIRSGIGLTAGFAINQTTRLLKTVEDRDDRKELHSLQLRLDSKIKIISPAIDMIELISARGNTTLESAVTLTKALRWDIQQLGTRLEKAAAAEELSRKKSTRAKTKALHDAEIRNIVKDIRALLARIEDAVPLINLAISTSGASLSATLPNTVSPSRLMQASTLLTHGDWQYSTNPTKATQIGPTLILTLYMLFAGHAPTDLGQDPKDMGSKANPRNGHDEKNMKWKEVIHKAHIRLLRIPLTSASPLLTSTFREGRGPSTLSDQDMANDYAYQIQIIEDLDDDRVHNFDVDELQPGPYEGIALAGIREVIPIHQISKIFYADTGKILNIGNPGEANSPVLLLKRDTNAPLPNRMMDHDESTLDLYGDPEELVVPGGTDDEGNDSQDDIDKQIKRESLAVGENYGQQEDSHAWRFPPDLDPEWFALEVYTEADDFSEDEDELESVADSSPLASKAQSPNEENLNGSLGKLNLSPVPNKNNKVAPTPKPPRYLPSPSPFTERFPGLKESRGDTSNSGAPTTSTPFGQIRSSLSLLEMLIRLTALQQFQQVSHLTIPDQLLVFFLSESSSTGGSDSDHRRQTRYEARRKVGFDPYDESPVKLHGEEYQHQHQASYPSPSLGRMRFGDFDEHRSTPFEEGDVKSYSRTGTPTWLPPTMDGQRRDSPGPWLQRSSDFPPPLPSVDAPESVSPYRPSRKSRRPLQRVRGEAMGGKGSPLGRGLSVETDSTLGTSPGTPSIPGKAEQEI</sequence>
<comment type="caution">
    <text evidence="2">The sequence shown here is derived from an EMBL/GenBank/DDBJ whole genome shotgun (WGS) entry which is preliminary data.</text>
</comment>
<dbReference type="InterPro" id="IPR008812">
    <property type="entry name" value="Ran_GTP-bd-rel"/>
</dbReference>
<evidence type="ECO:0000313" key="3">
    <source>
        <dbReference type="Proteomes" id="UP000696280"/>
    </source>
</evidence>
<feature type="compositionally biased region" description="Basic and acidic residues" evidence="1">
    <location>
        <begin position="588"/>
        <end position="604"/>
    </location>
</feature>
<dbReference type="AlphaFoldDB" id="A0A9N9PF82"/>
<dbReference type="GO" id="GO:0005634">
    <property type="term" value="C:nucleus"/>
    <property type="evidence" value="ECO:0007669"/>
    <property type="project" value="TreeGrafter"/>
</dbReference>
<dbReference type="EMBL" id="CAJVRL010000035">
    <property type="protein sequence ID" value="CAG8950044.1"/>
    <property type="molecule type" value="Genomic_DNA"/>
</dbReference>